<dbReference type="InterPro" id="IPR036047">
    <property type="entry name" value="F-box-like_dom_sf"/>
</dbReference>
<dbReference type="InterPro" id="IPR001810">
    <property type="entry name" value="F-box_dom"/>
</dbReference>
<dbReference type="EMBL" id="JAMFTS010000003">
    <property type="protein sequence ID" value="KAJ4780140.1"/>
    <property type="molecule type" value="Genomic_DNA"/>
</dbReference>
<dbReference type="SUPFAM" id="SSF81383">
    <property type="entry name" value="F-box domain"/>
    <property type="match status" value="1"/>
</dbReference>
<dbReference type="Proteomes" id="UP001140206">
    <property type="component" value="Chromosome 3"/>
</dbReference>
<dbReference type="Gene3D" id="1.20.1280.50">
    <property type="match status" value="1"/>
</dbReference>
<name>A0AAV8EFD0_9POAL</name>
<feature type="domain" description="F-box" evidence="2">
    <location>
        <begin position="15"/>
        <end position="49"/>
    </location>
</feature>
<evidence type="ECO:0000259" key="1">
    <source>
        <dbReference type="Pfam" id="PF03478"/>
    </source>
</evidence>
<organism evidence="3 4">
    <name type="scientific">Rhynchospora pubera</name>
    <dbReference type="NCBI Taxonomy" id="906938"/>
    <lineage>
        <taxon>Eukaryota</taxon>
        <taxon>Viridiplantae</taxon>
        <taxon>Streptophyta</taxon>
        <taxon>Embryophyta</taxon>
        <taxon>Tracheophyta</taxon>
        <taxon>Spermatophyta</taxon>
        <taxon>Magnoliopsida</taxon>
        <taxon>Liliopsida</taxon>
        <taxon>Poales</taxon>
        <taxon>Cyperaceae</taxon>
        <taxon>Cyperoideae</taxon>
        <taxon>Rhynchosporeae</taxon>
        <taxon>Rhynchospora</taxon>
    </lineage>
</organism>
<sequence>MAVILNQKKSTCPDWDSVPPELLYLITRKLSDLPDFFNFRAVCRSWRSSVPISDLPPQKCPLILEEHDKLFLPDHLRFFSLSTGKVFMLPFPNQLMAQEWMGPTLDGYLHVGQYPRTNKWLFNPLTHHQVLLPSLDDSRLPRHLLQRSGDYVISCGVGFDRPSLALFRLSNKKWNIGKLGRHFTNTCICVNGMFFSYDRLEGKTKIVEIATGDLISVVPSPMEELQEFVWLVESFGDILMVVSLESRTRTTNNHYDFGIYKLKVDFDNANHNPCWVQTESIGDRVLFICGKTGISFQAGQFHGMVGNCIYIKKLLAIDGSIICRYSIEDGGIEKIPCPFNDWHIFVPSLQYLNTSGSE</sequence>
<protein>
    <submittedName>
        <fullName evidence="3">F-box SKIP23-like protein (DUF295)</fullName>
    </submittedName>
</protein>
<proteinExistence type="predicted"/>
<evidence type="ECO:0000313" key="3">
    <source>
        <dbReference type="EMBL" id="KAJ4780140.1"/>
    </source>
</evidence>
<gene>
    <name evidence="3" type="ORF">LUZ62_064397</name>
</gene>
<dbReference type="Pfam" id="PF03478">
    <property type="entry name" value="Beta-prop_KIB1-4"/>
    <property type="match status" value="1"/>
</dbReference>
<evidence type="ECO:0000259" key="2">
    <source>
        <dbReference type="Pfam" id="PF12937"/>
    </source>
</evidence>
<reference evidence="3" key="1">
    <citation type="submission" date="2022-08" db="EMBL/GenBank/DDBJ databases">
        <authorList>
            <person name="Marques A."/>
        </authorList>
    </citation>
    <scope>NUCLEOTIDE SEQUENCE</scope>
    <source>
        <strain evidence="3">RhyPub2mFocal</strain>
        <tissue evidence="3">Leaves</tissue>
    </source>
</reference>
<feature type="domain" description="KIB1-4 beta-propeller" evidence="1">
    <location>
        <begin position="78"/>
        <end position="318"/>
    </location>
</feature>
<dbReference type="PANTHER" id="PTHR33165">
    <property type="entry name" value="F-BOX DOMAIN CONTAINING PROTEIN-LIKE-RELATED"/>
    <property type="match status" value="1"/>
</dbReference>
<dbReference type="AlphaFoldDB" id="A0AAV8EFD0"/>
<evidence type="ECO:0000313" key="4">
    <source>
        <dbReference type="Proteomes" id="UP001140206"/>
    </source>
</evidence>
<dbReference type="CDD" id="cd09917">
    <property type="entry name" value="F-box_SF"/>
    <property type="match status" value="1"/>
</dbReference>
<comment type="caution">
    <text evidence="3">The sequence shown here is derived from an EMBL/GenBank/DDBJ whole genome shotgun (WGS) entry which is preliminary data.</text>
</comment>
<dbReference type="InterPro" id="IPR005174">
    <property type="entry name" value="KIB1-4_b-propeller"/>
</dbReference>
<accession>A0AAV8EFD0</accession>
<dbReference type="Pfam" id="PF12937">
    <property type="entry name" value="F-box-like"/>
    <property type="match status" value="1"/>
</dbReference>
<keyword evidence="4" id="KW-1185">Reference proteome</keyword>